<dbReference type="PANTHER" id="PTHR47472:SF1">
    <property type="entry name" value="DUF1446-DOMAIN-CONTAINING PROTEIN"/>
    <property type="match status" value="1"/>
</dbReference>
<dbReference type="InterPro" id="IPR056362">
    <property type="entry name" value="AtuA-like_ferredoxin_dom"/>
</dbReference>
<dbReference type="SUPFAM" id="SSF55753">
    <property type="entry name" value="Actin depolymerizing proteins"/>
    <property type="match status" value="1"/>
</dbReference>
<dbReference type="PANTHER" id="PTHR47472">
    <property type="entry name" value="PROPIONYL-COA CARBOXYLASE"/>
    <property type="match status" value="1"/>
</dbReference>
<feature type="region of interest" description="Disordered" evidence="3">
    <location>
        <begin position="1"/>
        <end position="69"/>
    </location>
</feature>
<dbReference type="CDD" id="cd11286">
    <property type="entry name" value="ADF_cofilin_like"/>
    <property type="match status" value="1"/>
</dbReference>
<dbReference type="Proteomes" id="UP001295469">
    <property type="component" value="Chromosome C08"/>
</dbReference>
<dbReference type="EMBL" id="HG994372">
    <property type="protein sequence ID" value="CAF2117098.1"/>
    <property type="molecule type" value="Genomic_DNA"/>
</dbReference>
<dbReference type="InterPro" id="IPR029006">
    <property type="entry name" value="ADF-H/Gelsolin-like_dom_sf"/>
</dbReference>
<dbReference type="InterPro" id="IPR002108">
    <property type="entry name" value="ADF-H"/>
</dbReference>
<evidence type="ECO:0000256" key="1">
    <source>
        <dbReference type="ARBA" id="ARBA00006844"/>
    </source>
</evidence>
<dbReference type="GO" id="GO:0015629">
    <property type="term" value="C:actin cytoskeleton"/>
    <property type="evidence" value="ECO:0007669"/>
    <property type="project" value="InterPro"/>
</dbReference>
<comment type="similarity">
    <text evidence="1">Belongs to the actin-binding proteins ADF family.</text>
</comment>
<dbReference type="PROSITE" id="PS51263">
    <property type="entry name" value="ADF_H"/>
    <property type="match status" value="1"/>
</dbReference>
<dbReference type="InterPro" id="IPR010839">
    <property type="entry name" value="AtuA_N"/>
</dbReference>
<sequence length="995" mass="109187">MEKLTSAATPPPPSATSSLPLPTAAAADQRSSPAMDLDNPPVPSRPHIGGAQVAPSDPSSRGRKRGLEGNLKVENSNYYKMRLLVKDLRPHVLEVLRAPDFRNCKAAVEIQEKMKLLLQLYQEMIGQTPKLEKSTKTESLSNGKALSQTPEATSTTDNKHNNSVVGDDKVVGGSAFGWNFVTYGGTDAVYCGLSKEEYRASHPIVQAEAHSNDPAQPTSFSLLPPLVSDHQQAENMANSASGMHVNDECKLKFLELKAKRNYRFIVFKIDEKAQQVMIEMVGNPEKTYDDFTKCMPENECRYAVYDFDFTTPENCQKSKIFFIAWSPDTSRVRSKMLYASSKDRFKRELDGIQVELQATDPSEMSLDIIKGRRENPKRRKDTVYVGCGAGFGGDRPLAALKLLQRVEELNYLVLECLAERTLADRWLSMSSRGDGYDPRVSEWMSLLLPLAVEKGTCIITNMGAIDPLGAQKKVLEVATDLGLTISVAVAHELHSEAGSGSSFGGQYCSEGGASTYIGAAPIVQCLDKYQPDVIITSRVADAALFLAPMVYELGWNWNDLELLAQGTLAGHLLECGCQLTGGYFMHPGDQYRDMAFPLLQDLSLPYAEIGYDGKLCVLKAEGSGGILNTSTCAEQLLYEIADPSAYITPDVVIDIQDVSFRPLSDCKVQCIGAKPSANTSVPEKLLRLIPKECGWKGWGEISYGGHGSIQRAKASEFLVRSWMEETVPGVDNCIISYVIGLDSLKAASNGAESSWKSCGDIRLRMDGLFKLKEHAVQLTKEFTALYTNGPAGGGGISTGHKMEIVLEKRLVSRGSVMWKTGVEHTNTSESEATEYHFPVSREKMGTTSTDNQNILTRRGDQWTDLSGIHRSPAPFGQKIPLYSVAHSRAGDKGNDINFSLIPHYPPDTERLKLIITPQWVKNVMSVLLSTSSFKKMDAKVPVDGNVSVEIYDVKGIHALNVVVRNVLDGGVNCSRRIDRHGKTISDLILCQQVVL</sequence>
<reference evidence="5" key="1">
    <citation type="submission" date="2021-01" db="EMBL/GenBank/DDBJ databases">
        <authorList>
            <consortium name="Genoscope - CEA"/>
            <person name="William W."/>
        </authorList>
    </citation>
    <scope>NUCLEOTIDE SEQUENCE</scope>
</reference>
<feature type="compositionally biased region" description="Polar residues" evidence="3">
    <location>
        <begin position="137"/>
        <end position="156"/>
    </location>
</feature>
<dbReference type="AlphaFoldDB" id="A0A816URX9"/>
<dbReference type="Pfam" id="PF23544">
    <property type="entry name" value="AtuA_ferredoxin"/>
    <property type="match status" value="1"/>
</dbReference>
<evidence type="ECO:0000259" key="4">
    <source>
        <dbReference type="PROSITE" id="PS51263"/>
    </source>
</evidence>
<feature type="region of interest" description="Disordered" evidence="3">
    <location>
        <begin position="130"/>
        <end position="166"/>
    </location>
</feature>
<dbReference type="GO" id="GO:0003779">
    <property type="term" value="F:actin binding"/>
    <property type="evidence" value="ECO:0007669"/>
    <property type="project" value="UniProtKB-KW"/>
</dbReference>
<dbReference type="Pfam" id="PF00241">
    <property type="entry name" value="Cofilin_ADF"/>
    <property type="match status" value="1"/>
</dbReference>
<dbReference type="Gene3D" id="3.40.20.10">
    <property type="entry name" value="Severin"/>
    <property type="match status" value="1"/>
</dbReference>
<evidence type="ECO:0000256" key="3">
    <source>
        <dbReference type="SAM" id="MobiDB-lite"/>
    </source>
</evidence>
<accession>A0A816URX9</accession>
<dbReference type="GO" id="GO:0030042">
    <property type="term" value="P:actin filament depolymerization"/>
    <property type="evidence" value="ECO:0007669"/>
    <property type="project" value="InterPro"/>
</dbReference>
<dbReference type="InterPro" id="IPR017904">
    <property type="entry name" value="ADF/Cofilin"/>
</dbReference>
<evidence type="ECO:0000256" key="2">
    <source>
        <dbReference type="ARBA" id="ARBA00023203"/>
    </source>
</evidence>
<dbReference type="SMART" id="SM00102">
    <property type="entry name" value="ADF"/>
    <property type="match status" value="1"/>
</dbReference>
<keyword evidence="2" id="KW-0009">Actin-binding</keyword>
<name>A0A816URX9_BRANA</name>
<protein>
    <submittedName>
        <fullName evidence="5">(rape) hypothetical protein</fullName>
    </submittedName>
</protein>
<feature type="domain" description="ADF-H" evidence="4">
    <location>
        <begin position="242"/>
        <end position="374"/>
    </location>
</feature>
<organism evidence="5">
    <name type="scientific">Brassica napus</name>
    <name type="common">Rape</name>
    <dbReference type="NCBI Taxonomy" id="3708"/>
    <lineage>
        <taxon>Eukaryota</taxon>
        <taxon>Viridiplantae</taxon>
        <taxon>Streptophyta</taxon>
        <taxon>Embryophyta</taxon>
        <taxon>Tracheophyta</taxon>
        <taxon>Spermatophyta</taxon>
        <taxon>Magnoliopsida</taxon>
        <taxon>eudicotyledons</taxon>
        <taxon>Gunneridae</taxon>
        <taxon>Pentapetalae</taxon>
        <taxon>rosids</taxon>
        <taxon>malvids</taxon>
        <taxon>Brassicales</taxon>
        <taxon>Brassicaceae</taxon>
        <taxon>Brassiceae</taxon>
        <taxon>Brassica</taxon>
    </lineage>
</organism>
<proteinExistence type="inferred from homology"/>
<feature type="compositionally biased region" description="Low complexity" evidence="3">
    <location>
        <begin position="15"/>
        <end position="27"/>
    </location>
</feature>
<evidence type="ECO:0000313" key="5">
    <source>
        <dbReference type="EMBL" id="CAF2117098.1"/>
    </source>
</evidence>
<dbReference type="FunFam" id="3.40.20.10:FF:000025">
    <property type="entry name" value="Actin-depolymerizing factor 2"/>
    <property type="match status" value="1"/>
</dbReference>
<gene>
    <name evidence="5" type="ORF">DARMORV10_C08P53830.1</name>
</gene>
<dbReference type="Pfam" id="PF07287">
    <property type="entry name" value="AtuA"/>
    <property type="match status" value="1"/>
</dbReference>